<dbReference type="EMBL" id="CM007903">
    <property type="protein sequence ID" value="OTF99712.1"/>
    <property type="molecule type" value="Genomic_DNA"/>
</dbReference>
<evidence type="ECO:0000313" key="2">
    <source>
        <dbReference type="Proteomes" id="UP000215914"/>
    </source>
</evidence>
<protein>
    <submittedName>
        <fullName evidence="1">Uncharacterized protein</fullName>
    </submittedName>
</protein>
<organism evidence="1 2">
    <name type="scientific">Helianthus annuus</name>
    <name type="common">Common sunflower</name>
    <dbReference type="NCBI Taxonomy" id="4232"/>
    <lineage>
        <taxon>Eukaryota</taxon>
        <taxon>Viridiplantae</taxon>
        <taxon>Streptophyta</taxon>
        <taxon>Embryophyta</taxon>
        <taxon>Tracheophyta</taxon>
        <taxon>Spermatophyta</taxon>
        <taxon>Magnoliopsida</taxon>
        <taxon>eudicotyledons</taxon>
        <taxon>Gunneridae</taxon>
        <taxon>Pentapetalae</taxon>
        <taxon>asterids</taxon>
        <taxon>campanulids</taxon>
        <taxon>Asterales</taxon>
        <taxon>Asteraceae</taxon>
        <taxon>Asteroideae</taxon>
        <taxon>Heliantheae alliance</taxon>
        <taxon>Heliantheae</taxon>
        <taxon>Helianthus</taxon>
    </lineage>
</organism>
<dbReference type="InParanoid" id="A0A251SMH0"/>
<accession>A0A251SMH0</accession>
<name>A0A251SMH0_HELAN</name>
<dbReference type="Proteomes" id="UP000215914">
    <property type="component" value="Chromosome 14"/>
</dbReference>
<proteinExistence type="predicted"/>
<dbReference type="AlphaFoldDB" id="A0A251SMH0"/>
<sequence length="100" mass="11899">MVHSKRLRNFNMHHLDTKATVEEFLMLVRSWGDDSLLGLTHRAMIVFLVDLFGESLLKFKFQVLNLARFNEHIQLCRIFLIWRMPVITARKITRGIKHTH</sequence>
<gene>
    <name evidence="1" type="ORF">HannXRQ_Chr14g0459611</name>
</gene>
<evidence type="ECO:0000313" key="1">
    <source>
        <dbReference type="EMBL" id="OTF99712.1"/>
    </source>
</evidence>
<reference evidence="2" key="1">
    <citation type="journal article" date="2017" name="Nature">
        <title>The sunflower genome provides insights into oil metabolism, flowering and Asterid evolution.</title>
        <authorList>
            <person name="Badouin H."/>
            <person name="Gouzy J."/>
            <person name="Grassa C.J."/>
            <person name="Murat F."/>
            <person name="Staton S.E."/>
            <person name="Cottret L."/>
            <person name="Lelandais-Briere C."/>
            <person name="Owens G.L."/>
            <person name="Carrere S."/>
            <person name="Mayjonade B."/>
            <person name="Legrand L."/>
            <person name="Gill N."/>
            <person name="Kane N.C."/>
            <person name="Bowers J.E."/>
            <person name="Hubner S."/>
            <person name="Bellec A."/>
            <person name="Berard A."/>
            <person name="Berges H."/>
            <person name="Blanchet N."/>
            <person name="Boniface M.C."/>
            <person name="Brunel D."/>
            <person name="Catrice O."/>
            <person name="Chaidir N."/>
            <person name="Claudel C."/>
            <person name="Donnadieu C."/>
            <person name="Faraut T."/>
            <person name="Fievet G."/>
            <person name="Helmstetter N."/>
            <person name="King M."/>
            <person name="Knapp S.J."/>
            <person name="Lai Z."/>
            <person name="Le Paslier M.C."/>
            <person name="Lippi Y."/>
            <person name="Lorenzon L."/>
            <person name="Mandel J.R."/>
            <person name="Marage G."/>
            <person name="Marchand G."/>
            <person name="Marquand E."/>
            <person name="Bret-Mestries E."/>
            <person name="Morien E."/>
            <person name="Nambeesan S."/>
            <person name="Nguyen T."/>
            <person name="Pegot-Espagnet P."/>
            <person name="Pouilly N."/>
            <person name="Raftis F."/>
            <person name="Sallet E."/>
            <person name="Schiex T."/>
            <person name="Thomas J."/>
            <person name="Vandecasteele C."/>
            <person name="Vares D."/>
            <person name="Vear F."/>
            <person name="Vautrin S."/>
            <person name="Crespi M."/>
            <person name="Mangin B."/>
            <person name="Burke J.M."/>
            <person name="Salse J."/>
            <person name="Munos S."/>
            <person name="Vincourt P."/>
            <person name="Rieseberg L.H."/>
            <person name="Langlade N.B."/>
        </authorList>
    </citation>
    <scope>NUCLEOTIDE SEQUENCE [LARGE SCALE GENOMIC DNA]</scope>
    <source>
        <strain evidence="2">cv. SF193</strain>
    </source>
</reference>
<keyword evidence="2" id="KW-1185">Reference proteome</keyword>